<organism evidence="2 3">
    <name type="scientific">Pseudomonas linyingensis</name>
    <dbReference type="NCBI Taxonomy" id="915471"/>
    <lineage>
        <taxon>Bacteria</taxon>
        <taxon>Pseudomonadati</taxon>
        <taxon>Pseudomonadota</taxon>
        <taxon>Gammaproteobacteria</taxon>
        <taxon>Pseudomonadales</taxon>
        <taxon>Pseudomonadaceae</taxon>
        <taxon>Pseudomonas</taxon>
    </lineage>
</organism>
<evidence type="ECO:0000259" key="1">
    <source>
        <dbReference type="Pfam" id="PF01814"/>
    </source>
</evidence>
<feature type="domain" description="Hemerythrin-like" evidence="1">
    <location>
        <begin position="4"/>
        <end position="134"/>
    </location>
</feature>
<dbReference type="STRING" id="915471.SAMN05216201_12914"/>
<dbReference type="Proteomes" id="UP000242930">
    <property type="component" value="Unassembled WGS sequence"/>
</dbReference>
<protein>
    <submittedName>
        <fullName evidence="2">Hemerythrin-like domain-containing protein</fullName>
    </submittedName>
</protein>
<reference evidence="3" key="1">
    <citation type="submission" date="2016-10" db="EMBL/GenBank/DDBJ databases">
        <authorList>
            <person name="Varghese N."/>
            <person name="Submissions S."/>
        </authorList>
    </citation>
    <scope>NUCLEOTIDE SEQUENCE [LARGE SCALE GENOMIC DNA]</scope>
    <source>
        <strain evidence="3">LMG 25967</strain>
    </source>
</reference>
<dbReference type="GO" id="GO:0005886">
    <property type="term" value="C:plasma membrane"/>
    <property type="evidence" value="ECO:0007669"/>
    <property type="project" value="TreeGrafter"/>
</dbReference>
<dbReference type="Pfam" id="PF01814">
    <property type="entry name" value="Hemerythrin"/>
    <property type="match status" value="1"/>
</dbReference>
<dbReference type="RefSeq" id="WP_090313750.1">
    <property type="nucleotide sequence ID" value="NZ_FNZE01000029.1"/>
</dbReference>
<dbReference type="OrthoDB" id="7349010at2"/>
<keyword evidence="3" id="KW-1185">Reference proteome</keyword>
<proteinExistence type="predicted"/>
<dbReference type="InterPro" id="IPR012312">
    <property type="entry name" value="Hemerythrin-like"/>
</dbReference>
<dbReference type="AlphaFoldDB" id="A0A1H7CNZ3"/>
<sequence>MSQAIADLRHEHDAILAALQILERMAEQAARGETATADLTAFLGFLREFVDQCHHGKEEGLLFPAMSHAGLAEHGGFIDELHAEHVQGRALVQAMAQACTPSLQAADFAAAATAFAALLRTHIAKENDVLFPMAERLFDDTRMAALQRAFAEHEEKIMGEGRHQQLHALLLQLKAKYLG</sequence>
<accession>A0A1H7CNZ3</accession>
<gene>
    <name evidence="2" type="ORF">SAMN05216201_12914</name>
</gene>
<dbReference type="EMBL" id="FNZE01000029">
    <property type="protein sequence ID" value="SEJ91321.1"/>
    <property type="molecule type" value="Genomic_DNA"/>
</dbReference>
<dbReference type="PANTHER" id="PTHR39966">
    <property type="entry name" value="BLL2471 PROTEIN-RELATED"/>
    <property type="match status" value="1"/>
</dbReference>
<evidence type="ECO:0000313" key="3">
    <source>
        <dbReference type="Proteomes" id="UP000242930"/>
    </source>
</evidence>
<evidence type="ECO:0000313" key="2">
    <source>
        <dbReference type="EMBL" id="SEJ91321.1"/>
    </source>
</evidence>
<name>A0A1H7CNZ3_9PSED</name>
<dbReference type="Gene3D" id="1.20.120.520">
    <property type="entry name" value="nmb1532 protein domain like"/>
    <property type="match status" value="1"/>
</dbReference>
<dbReference type="PANTHER" id="PTHR39966:SF1">
    <property type="entry name" value="HEMERYTHRIN-LIKE DOMAIN-CONTAINING PROTEIN"/>
    <property type="match status" value="1"/>
</dbReference>